<feature type="domain" description="Trypanosome variant surface glycoprotein C-terminal" evidence="9">
    <location>
        <begin position="79"/>
        <end position="168"/>
    </location>
</feature>
<dbReference type="InterPro" id="IPR019609">
    <property type="entry name" value="Variant_surf_glycoprt_trypan_C"/>
</dbReference>
<keyword evidence="6" id="KW-0325">Glycoprotein</keyword>
<comment type="subcellular location">
    <subcellularLocation>
        <location evidence="2">Cell membrane</location>
        <topology evidence="2">Lipid-anchor</topology>
        <topology evidence="2">GPI-anchor</topology>
    </subcellularLocation>
</comment>
<evidence type="ECO:0000256" key="5">
    <source>
        <dbReference type="ARBA" id="ARBA00023136"/>
    </source>
</evidence>
<keyword evidence="5" id="KW-0472">Membrane</keyword>
<organism evidence="10">
    <name type="scientific">Trypanosoma brucei</name>
    <dbReference type="NCBI Taxonomy" id="5691"/>
    <lineage>
        <taxon>Eukaryota</taxon>
        <taxon>Discoba</taxon>
        <taxon>Euglenozoa</taxon>
        <taxon>Kinetoplastea</taxon>
        <taxon>Metakinetoplastina</taxon>
        <taxon>Trypanosomatida</taxon>
        <taxon>Trypanosomatidae</taxon>
        <taxon>Trypanosoma</taxon>
    </lineage>
</organism>
<dbReference type="GO" id="GO:0098552">
    <property type="term" value="C:side of membrane"/>
    <property type="evidence" value="ECO:0007669"/>
    <property type="project" value="UniProtKB-KW"/>
</dbReference>
<evidence type="ECO:0000256" key="1">
    <source>
        <dbReference type="ARBA" id="ARBA00002523"/>
    </source>
</evidence>
<dbReference type="Gene3D" id="3.30.1680.40">
    <property type="match status" value="1"/>
</dbReference>
<reference evidence="10" key="1">
    <citation type="submission" date="2013-02" db="EMBL/GenBank/DDBJ databases">
        <authorList>
            <person name="Cross G.A.M."/>
            <person name="Kim H.-S."/>
            <person name="Wickstead B."/>
        </authorList>
    </citation>
    <scope>NUCLEOTIDE SEQUENCE</scope>
    <source>
        <strain evidence="10">Lister 427</strain>
    </source>
</reference>
<evidence type="ECO:0000256" key="4">
    <source>
        <dbReference type="ARBA" id="ARBA00022622"/>
    </source>
</evidence>
<reference evidence="10" key="2">
    <citation type="journal article" date="2014" name="Mol. Biochem. Parasitol.">
        <title>Capturing the variant surface glycoprotein repertoire (the VSGnome) of Trypanosoma brucei Lister 427.</title>
        <authorList>
            <person name="Cross G.A."/>
            <person name="Kim H.S."/>
            <person name="Wickstead B."/>
        </authorList>
    </citation>
    <scope>NUCLEOTIDE SEQUENCE</scope>
    <source>
        <strain evidence="10">Lister 427</strain>
    </source>
</reference>
<proteinExistence type="predicted"/>
<accession>M4SSN5</accession>
<evidence type="ECO:0000256" key="6">
    <source>
        <dbReference type="ARBA" id="ARBA00023180"/>
    </source>
</evidence>
<dbReference type="AlphaFoldDB" id="M4SSN5"/>
<evidence type="ECO:0000256" key="2">
    <source>
        <dbReference type="ARBA" id="ARBA00004609"/>
    </source>
</evidence>
<evidence type="ECO:0000313" key="10">
    <source>
        <dbReference type="EMBL" id="AGH59014.1"/>
    </source>
</evidence>
<dbReference type="Pfam" id="PF10659">
    <property type="entry name" value="Trypan_glycop_C"/>
    <property type="match status" value="1"/>
</dbReference>
<keyword evidence="4" id="KW-0336">GPI-anchor</keyword>
<feature type="region of interest" description="Disordered" evidence="8">
    <location>
        <begin position="91"/>
        <end position="137"/>
    </location>
</feature>
<sequence>VKNLLDAAQQTEDMQTKARSADAIATEIADILAEAKEIYAAAVNGQLAIKATTATIASNQPATATKNSDEVNQKATAACKQHKAKKDCEEKGCKWNGTSDTEGACESEPEDQQSQGTEGAAATEKFKDKKEEDCKSPDCKWEVKECKDSSFLVNKKIALMAAAFVSLVKF</sequence>
<dbReference type="GO" id="GO:0005886">
    <property type="term" value="C:plasma membrane"/>
    <property type="evidence" value="ECO:0007669"/>
    <property type="project" value="UniProtKB-SubCell"/>
</dbReference>
<protein>
    <submittedName>
        <fullName evidence="10">Variant surface glycoprotein 2311</fullName>
    </submittedName>
</protein>
<keyword evidence="3" id="KW-1003">Cell membrane</keyword>
<evidence type="ECO:0000256" key="8">
    <source>
        <dbReference type="SAM" id="MobiDB-lite"/>
    </source>
</evidence>
<comment type="function">
    <text evidence="1">VSG forms a coat on the surface of the parasite. The trypanosome evades the immune response of the host by expressing a series of antigenically distinct VSGs from an estimated 1000 VSG genes.</text>
</comment>
<evidence type="ECO:0000256" key="3">
    <source>
        <dbReference type="ARBA" id="ARBA00022475"/>
    </source>
</evidence>
<evidence type="ECO:0000256" key="7">
    <source>
        <dbReference type="ARBA" id="ARBA00023288"/>
    </source>
</evidence>
<name>M4SSN5_9TRYP</name>
<keyword evidence="7" id="KW-0449">Lipoprotein</keyword>
<evidence type="ECO:0000259" key="9">
    <source>
        <dbReference type="Pfam" id="PF10659"/>
    </source>
</evidence>
<feature type="compositionally biased region" description="Basic and acidic residues" evidence="8">
    <location>
        <begin position="124"/>
        <end position="137"/>
    </location>
</feature>
<feature type="non-terminal residue" evidence="10">
    <location>
        <position position="1"/>
    </location>
</feature>
<dbReference type="EMBL" id="KC611583">
    <property type="protein sequence ID" value="AGH59014.1"/>
    <property type="molecule type" value="Genomic_DNA"/>
</dbReference>